<dbReference type="Proteomes" id="UP000663853">
    <property type="component" value="Unassembled WGS sequence"/>
</dbReference>
<dbReference type="Gene3D" id="3.30.40.10">
    <property type="entry name" value="Zinc/RING finger domain, C3HC4 (zinc finger)"/>
    <property type="match status" value="1"/>
</dbReference>
<comment type="caution">
    <text evidence="6">The sequence shown here is derived from an EMBL/GenBank/DDBJ whole genome shotgun (WGS) entry which is preliminary data.</text>
</comment>
<dbReference type="AlphaFoldDB" id="A0A8H3C1J4"/>
<dbReference type="GO" id="GO:0008270">
    <property type="term" value="F:zinc ion binding"/>
    <property type="evidence" value="ECO:0007669"/>
    <property type="project" value="UniProtKB-KW"/>
</dbReference>
<evidence type="ECO:0000256" key="2">
    <source>
        <dbReference type="ARBA" id="ARBA00022771"/>
    </source>
</evidence>
<evidence type="ECO:0000256" key="4">
    <source>
        <dbReference type="PROSITE-ProRule" id="PRU00452"/>
    </source>
</evidence>
<dbReference type="EMBL" id="CAJMXA010001816">
    <property type="protein sequence ID" value="CAE6470705.1"/>
    <property type="molecule type" value="Genomic_DNA"/>
</dbReference>
<protein>
    <recommendedName>
        <fullName evidence="5">SP-RING-type domain-containing protein</fullName>
    </recommendedName>
</protein>
<evidence type="ECO:0000259" key="5">
    <source>
        <dbReference type="PROSITE" id="PS51044"/>
    </source>
</evidence>
<dbReference type="InterPro" id="IPR013083">
    <property type="entry name" value="Znf_RING/FYVE/PHD"/>
</dbReference>
<evidence type="ECO:0000256" key="1">
    <source>
        <dbReference type="ARBA" id="ARBA00022723"/>
    </source>
</evidence>
<dbReference type="GO" id="GO:0016925">
    <property type="term" value="P:protein sumoylation"/>
    <property type="evidence" value="ECO:0007669"/>
    <property type="project" value="TreeGrafter"/>
</dbReference>
<organism evidence="6 7">
    <name type="scientific">Rhizoctonia solani</name>
    <dbReference type="NCBI Taxonomy" id="456999"/>
    <lineage>
        <taxon>Eukaryota</taxon>
        <taxon>Fungi</taxon>
        <taxon>Dikarya</taxon>
        <taxon>Basidiomycota</taxon>
        <taxon>Agaricomycotina</taxon>
        <taxon>Agaricomycetes</taxon>
        <taxon>Cantharellales</taxon>
        <taxon>Ceratobasidiaceae</taxon>
        <taxon>Rhizoctonia</taxon>
    </lineage>
</organism>
<keyword evidence="1" id="KW-0479">Metal-binding</keyword>
<dbReference type="Pfam" id="PF02891">
    <property type="entry name" value="zf-MIZ"/>
    <property type="match status" value="1"/>
</dbReference>
<dbReference type="GO" id="GO:0061665">
    <property type="term" value="F:SUMO ligase activity"/>
    <property type="evidence" value="ECO:0007669"/>
    <property type="project" value="TreeGrafter"/>
</dbReference>
<accession>A0A8H3C1J4</accession>
<dbReference type="GO" id="GO:0000785">
    <property type="term" value="C:chromatin"/>
    <property type="evidence" value="ECO:0007669"/>
    <property type="project" value="TreeGrafter"/>
</dbReference>
<gene>
    <name evidence="6" type="ORF">RDB_LOCUS74393</name>
</gene>
<sequence>MAHEDIMDERAIEREIRSLRRIPLAEVKQSVIQSMTRDPDIEVQRQTLSLRCPLSQTRIKDPCRFLACDHFECFDATFFLLFTQSTQAQSRTPNLRCLICEREVSRESLVIDMHVL</sequence>
<evidence type="ECO:0000256" key="3">
    <source>
        <dbReference type="ARBA" id="ARBA00022833"/>
    </source>
</evidence>
<evidence type="ECO:0000313" key="7">
    <source>
        <dbReference type="Proteomes" id="UP000663853"/>
    </source>
</evidence>
<dbReference type="PANTHER" id="PTHR10782:SF4">
    <property type="entry name" value="TONALLI, ISOFORM E"/>
    <property type="match status" value="1"/>
</dbReference>
<evidence type="ECO:0000313" key="6">
    <source>
        <dbReference type="EMBL" id="CAE6470705.1"/>
    </source>
</evidence>
<keyword evidence="3" id="KW-0862">Zinc</keyword>
<dbReference type="PROSITE" id="PS51044">
    <property type="entry name" value="ZF_SP_RING"/>
    <property type="match status" value="1"/>
</dbReference>
<proteinExistence type="predicted"/>
<feature type="domain" description="SP-RING-type" evidence="5">
    <location>
        <begin position="37"/>
        <end position="116"/>
    </location>
</feature>
<dbReference type="PANTHER" id="PTHR10782">
    <property type="entry name" value="ZINC FINGER MIZ DOMAIN-CONTAINING PROTEIN"/>
    <property type="match status" value="1"/>
</dbReference>
<name>A0A8H3C1J4_9AGAM</name>
<keyword evidence="2 4" id="KW-0863">Zinc-finger</keyword>
<reference evidence="6" key="1">
    <citation type="submission" date="2021-01" db="EMBL/GenBank/DDBJ databases">
        <authorList>
            <person name="Kaushik A."/>
        </authorList>
    </citation>
    <scope>NUCLEOTIDE SEQUENCE</scope>
    <source>
        <strain evidence="6">AG6-10EEA</strain>
    </source>
</reference>
<dbReference type="InterPro" id="IPR004181">
    <property type="entry name" value="Znf_MIZ"/>
</dbReference>